<proteinExistence type="predicted"/>
<organism evidence="1">
    <name type="scientific">Arundo donax</name>
    <name type="common">Giant reed</name>
    <name type="synonym">Donax arundinaceus</name>
    <dbReference type="NCBI Taxonomy" id="35708"/>
    <lineage>
        <taxon>Eukaryota</taxon>
        <taxon>Viridiplantae</taxon>
        <taxon>Streptophyta</taxon>
        <taxon>Embryophyta</taxon>
        <taxon>Tracheophyta</taxon>
        <taxon>Spermatophyta</taxon>
        <taxon>Magnoliopsida</taxon>
        <taxon>Liliopsida</taxon>
        <taxon>Poales</taxon>
        <taxon>Poaceae</taxon>
        <taxon>PACMAD clade</taxon>
        <taxon>Arundinoideae</taxon>
        <taxon>Arundineae</taxon>
        <taxon>Arundo</taxon>
    </lineage>
</organism>
<name>A0A0A9CMS4_ARUDO</name>
<dbReference type="EMBL" id="GBRH01223230">
    <property type="protein sequence ID" value="JAD74665.1"/>
    <property type="molecule type" value="Transcribed_RNA"/>
</dbReference>
<reference evidence="1" key="2">
    <citation type="journal article" date="2015" name="Data Brief">
        <title>Shoot transcriptome of the giant reed, Arundo donax.</title>
        <authorList>
            <person name="Barrero R.A."/>
            <person name="Guerrero F.D."/>
            <person name="Moolhuijzen P."/>
            <person name="Goolsby J.A."/>
            <person name="Tidwell J."/>
            <person name="Bellgard S.E."/>
            <person name="Bellgard M.I."/>
        </authorList>
    </citation>
    <scope>NUCLEOTIDE SEQUENCE</scope>
    <source>
        <tissue evidence="1">Shoot tissue taken approximately 20 cm above the soil surface</tissue>
    </source>
</reference>
<reference evidence="1" key="1">
    <citation type="submission" date="2014-09" db="EMBL/GenBank/DDBJ databases">
        <authorList>
            <person name="Magalhaes I.L.F."/>
            <person name="Oliveira U."/>
            <person name="Santos F.R."/>
            <person name="Vidigal T.H.D.A."/>
            <person name="Brescovit A.D."/>
            <person name="Santos A.J."/>
        </authorList>
    </citation>
    <scope>NUCLEOTIDE SEQUENCE</scope>
    <source>
        <tissue evidence="1">Shoot tissue taken approximately 20 cm above the soil surface</tissue>
    </source>
</reference>
<evidence type="ECO:0000313" key="1">
    <source>
        <dbReference type="EMBL" id="JAD74665.1"/>
    </source>
</evidence>
<accession>A0A0A9CMS4</accession>
<dbReference type="AlphaFoldDB" id="A0A0A9CMS4"/>
<sequence length="132" mass="14807">MTNCPLSIYHNTLGSIDNKHSPISKPQCSSHLIREINMPRRVHDIAQVRLAISPLKHKRHGHSLDGALPLLLVHPGVREPHVALPLGIERVHLVRLLHKHVHEHRLPVLQVADEGHVAHQRGVAREAEEEVG</sequence>
<dbReference type="AntiFam" id="ANF00072">
    <property type="entry name" value="Shadow ORF (opposite TypA)"/>
</dbReference>
<protein>
    <submittedName>
        <fullName evidence="1">Uncharacterized protein</fullName>
    </submittedName>
</protein>